<evidence type="ECO:0000256" key="1">
    <source>
        <dbReference type="ARBA" id="ARBA00011073"/>
    </source>
</evidence>
<keyword evidence="7" id="KW-0732">Signal</keyword>
<gene>
    <name evidence="9" type="ORF">MTO99_12155</name>
</gene>
<dbReference type="InterPro" id="IPR036852">
    <property type="entry name" value="Peptidase_S8/S53_dom_sf"/>
</dbReference>
<evidence type="ECO:0000259" key="8">
    <source>
        <dbReference type="Pfam" id="PF00082"/>
    </source>
</evidence>
<protein>
    <submittedName>
        <fullName evidence="9">S8 family serine peptidase</fullName>
    </submittedName>
</protein>
<dbReference type="CDD" id="cd00306">
    <property type="entry name" value="Peptidases_S8_S53"/>
    <property type="match status" value="1"/>
</dbReference>
<evidence type="ECO:0000256" key="7">
    <source>
        <dbReference type="SAM" id="SignalP"/>
    </source>
</evidence>
<dbReference type="InterPro" id="IPR015500">
    <property type="entry name" value="Peptidase_S8_subtilisin-rel"/>
</dbReference>
<keyword evidence="6" id="KW-1133">Transmembrane helix</keyword>
<dbReference type="InterPro" id="IPR000209">
    <property type="entry name" value="Peptidase_S8/S53_dom"/>
</dbReference>
<dbReference type="PANTHER" id="PTHR43806:SF11">
    <property type="entry name" value="CEREVISIN-RELATED"/>
    <property type="match status" value="1"/>
</dbReference>
<keyword evidence="6" id="KW-0812">Transmembrane</keyword>
<feature type="chain" id="PRO_5046642982" evidence="7">
    <location>
        <begin position="28"/>
        <end position="615"/>
    </location>
</feature>
<dbReference type="PROSITE" id="PS00138">
    <property type="entry name" value="SUBTILASE_SER"/>
    <property type="match status" value="1"/>
</dbReference>
<dbReference type="PANTHER" id="PTHR43806">
    <property type="entry name" value="PEPTIDASE S8"/>
    <property type="match status" value="1"/>
</dbReference>
<feature type="signal peptide" evidence="7">
    <location>
        <begin position="1"/>
        <end position="27"/>
    </location>
</feature>
<comment type="similarity">
    <text evidence="1 5">Belongs to the peptidase S8 family.</text>
</comment>
<dbReference type="InterPro" id="IPR023828">
    <property type="entry name" value="Peptidase_S8_Ser-AS"/>
</dbReference>
<evidence type="ECO:0000256" key="2">
    <source>
        <dbReference type="ARBA" id="ARBA00022670"/>
    </source>
</evidence>
<dbReference type="PRINTS" id="PR00723">
    <property type="entry name" value="SUBTILISIN"/>
</dbReference>
<organism evidence="9 10">
    <name type="scientific">Agromyces larvae</name>
    <dbReference type="NCBI Taxonomy" id="2929802"/>
    <lineage>
        <taxon>Bacteria</taxon>
        <taxon>Bacillati</taxon>
        <taxon>Actinomycetota</taxon>
        <taxon>Actinomycetes</taxon>
        <taxon>Micrococcales</taxon>
        <taxon>Microbacteriaceae</taxon>
        <taxon>Agromyces</taxon>
    </lineage>
</organism>
<proteinExistence type="inferred from homology"/>
<keyword evidence="10" id="KW-1185">Reference proteome</keyword>
<dbReference type="EMBL" id="CP094528">
    <property type="protein sequence ID" value="UOE42939.1"/>
    <property type="molecule type" value="Genomic_DNA"/>
</dbReference>
<dbReference type="SUPFAM" id="SSF52743">
    <property type="entry name" value="Subtilisin-like"/>
    <property type="match status" value="1"/>
</dbReference>
<evidence type="ECO:0000256" key="5">
    <source>
        <dbReference type="PROSITE-ProRule" id="PRU01240"/>
    </source>
</evidence>
<dbReference type="InterPro" id="IPR050131">
    <property type="entry name" value="Peptidase_S8_subtilisin-like"/>
</dbReference>
<dbReference type="Gene3D" id="3.40.50.200">
    <property type="entry name" value="Peptidase S8/S53 domain"/>
    <property type="match status" value="2"/>
</dbReference>
<feature type="transmembrane region" description="Helical" evidence="6">
    <location>
        <begin position="580"/>
        <end position="599"/>
    </location>
</feature>
<keyword evidence="4" id="KW-0720">Serine protease</keyword>
<dbReference type="RefSeq" id="WP_243553898.1">
    <property type="nucleotide sequence ID" value="NZ_CP094528.1"/>
</dbReference>
<evidence type="ECO:0000313" key="10">
    <source>
        <dbReference type="Proteomes" id="UP000832097"/>
    </source>
</evidence>
<evidence type="ECO:0000256" key="6">
    <source>
        <dbReference type="SAM" id="Phobius"/>
    </source>
</evidence>
<sequence length="615" mass="63282">MPRRVLVAGAIAVALLSVATVTAPAPAGSSAAATAREASCRFIPVEADGPHRSAEARATFGVDGTGVTVGIISDSFATAPGLLTTPEQDVSIGSLPGPGNPCGYETPVEVLADGPGSDEGRAMAQLVHGIAPGARLLFATTDLDSLGRTTPRHIFHAVQLLVAAGADIIVDDIGEELDLYFQQGITSAMMRAAAAADPSLMFFSSAGNDNVLGTPGTSVAGRPVGSWQTPAYRPAECPEWAVDGTELDCLDFSPTGDGDAAYGVTTGADTHLLYTLLHWGEPMTAGPPTPSSFELRVYDAEHALVGTAPQHRPFLPVASFDDDDGPILPAGDYEIVVARTAAADESARPAIWMMPFFRYRAFTMAPEYGVSAGPDVVGPTSYGHPAQGTAIGVAAADWTTPDVPEVFSSIGPGIELFTPFDEPLPAEVADGPVPVVPAAGPPVRPAVRSAAVRIAVPLPEPIVTTAPQITGVDGTQTSFFGQPDDESARRFSGTSASAPHVAAIMALAKSYSPTTSREELLRLLFETAKPMTNPYAQFGFEDANVVGAGLADAAALLAALPAPPTAAPPGQLAASGPEPIPALAAATLLTLAGLLMALHRRRRASRAARAVRLTE</sequence>
<evidence type="ECO:0000313" key="9">
    <source>
        <dbReference type="EMBL" id="UOE42939.1"/>
    </source>
</evidence>
<dbReference type="PROSITE" id="PS51892">
    <property type="entry name" value="SUBTILASE"/>
    <property type="match status" value="1"/>
</dbReference>
<comment type="caution">
    <text evidence="5">Lacks conserved residue(s) required for the propagation of feature annotation.</text>
</comment>
<reference evidence="9 10" key="1">
    <citation type="submission" date="2022-03" db="EMBL/GenBank/DDBJ databases">
        <title>Mucilaginibacter sp. isolated from the gut of Protaetia brevitarsis seulensis larvae.</title>
        <authorList>
            <person name="Won M."/>
            <person name="Kim S.-J."/>
            <person name="Kwon S.-W."/>
        </authorList>
    </citation>
    <scope>NUCLEOTIDE SEQUENCE [LARGE SCALE GENOMIC DNA]</scope>
    <source>
        <strain evidence="9 10">CFWR-12</strain>
    </source>
</reference>
<keyword evidence="3" id="KW-0378">Hydrolase</keyword>
<feature type="domain" description="Peptidase S8/S53" evidence="8">
    <location>
        <begin position="473"/>
        <end position="537"/>
    </location>
</feature>
<dbReference type="Proteomes" id="UP000832097">
    <property type="component" value="Chromosome"/>
</dbReference>
<keyword evidence="2" id="KW-0645">Protease</keyword>
<keyword evidence="6" id="KW-0472">Membrane</keyword>
<evidence type="ECO:0000256" key="4">
    <source>
        <dbReference type="ARBA" id="ARBA00022825"/>
    </source>
</evidence>
<dbReference type="Pfam" id="PF00082">
    <property type="entry name" value="Peptidase_S8"/>
    <property type="match status" value="1"/>
</dbReference>
<accession>A0ABY4BVL0</accession>
<name>A0ABY4BVL0_9MICO</name>
<evidence type="ECO:0000256" key="3">
    <source>
        <dbReference type="ARBA" id="ARBA00022801"/>
    </source>
</evidence>